<organism evidence="2 3">
    <name type="scientific">Jannaschia helgolandensis</name>
    <dbReference type="NCBI Taxonomy" id="188906"/>
    <lineage>
        <taxon>Bacteria</taxon>
        <taxon>Pseudomonadati</taxon>
        <taxon>Pseudomonadota</taxon>
        <taxon>Alphaproteobacteria</taxon>
        <taxon>Rhodobacterales</taxon>
        <taxon>Roseobacteraceae</taxon>
        <taxon>Jannaschia</taxon>
    </lineage>
</organism>
<dbReference type="STRING" id="188906.SAMN04488526_1792"/>
<evidence type="ECO:0000256" key="1">
    <source>
        <dbReference type="SAM" id="MobiDB-lite"/>
    </source>
</evidence>
<accession>A0A1H7LPX3</accession>
<evidence type="ECO:0000313" key="3">
    <source>
        <dbReference type="Proteomes" id="UP000199283"/>
    </source>
</evidence>
<name>A0A1H7LPX3_9RHOB</name>
<dbReference type="AlphaFoldDB" id="A0A1H7LPX3"/>
<gene>
    <name evidence="2" type="ORF">SAMN04488526_1792</name>
</gene>
<evidence type="ECO:0000313" key="2">
    <source>
        <dbReference type="EMBL" id="SEL01042.1"/>
    </source>
</evidence>
<protein>
    <submittedName>
        <fullName evidence="2">Uncharacterized protein</fullName>
    </submittedName>
</protein>
<dbReference type="Proteomes" id="UP000199283">
    <property type="component" value="Unassembled WGS sequence"/>
</dbReference>
<dbReference type="EMBL" id="FNZQ01000002">
    <property type="protein sequence ID" value="SEL01042.1"/>
    <property type="molecule type" value="Genomic_DNA"/>
</dbReference>
<sequence length="67" mass="7485">MFIHASQTNLVCTILVDRAGLAVIRHFTKNLNPAEIWSLRKDTSGQTVGCLSPDQQSLPPRSQRRIP</sequence>
<feature type="region of interest" description="Disordered" evidence="1">
    <location>
        <begin position="44"/>
        <end position="67"/>
    </location>
</feature>
<reference evidence="2 3" key="1">
    <citation type="submission" date="2016-10" db="EMBL/GenBank/DDBJ databases">
        <authorList>
            <person name="de Groot N.N."/>
        </authorList>
    </citation>
    <scope>NUCLEOTIDE SEQUENCE [LARGE SCALE GENOMIC DNA]</scope>
    <source>
        <strain evidence="2 3">DSM 14858</strain>
    </source>
</reference>
<proteinExistence type="predicted"/>
<keyword evidence="3" id="KW-1185">Reference proteome</keyword>
<feature type="compositionally biased region" description="Polar residues" evidence="1">
    <location>
        <begin position="44"/>
        <end position="60"/>
    </location>
</feature>